<protein>
    <submittedName>
        <fullName evidence="1">Peptidase C1A papain</fullName>
    </submittedName>
</protein>
<dbReference type="RefSeq" id="WP_197970481.1">
    <property type="nucleotide sequence ID" value="NZ_LR778301.1"/>
</dbReference>
<dbReference type="Proteomes" id="UP000515733">
    <property type="component" value="Chromosome"/>
</dbReference>
<name>A0A6S6XTP4_9PROT</name>
<evidence type="ECO:0000313" key="2">
    <source>
        <dbReference type="Proteomes" id="UP000515733"/>
    </source>
</evidence>
<organism evidence="1 2">
    <name type="scientific">Denitratisoma oestradiolicum</name>
    <dbReference type="NCBI Taxonomy" id="311182"/>
    <lineage>
        <taxon>Bacteria</taxon>
        <taxon>Pseudomonadati</taxon>
        <taxon>Pseudomonadota</taxon>
        <taxon>Betaproteobacteria</taxon>
        <taxon>Nitrosomonadales</taxon>
        <taxon>Sterolibacteriaceae</taxon>
        <taxon>Denitratisoma</taxon>
    </lineage>
</organism>
<dbReference type="CDD" id="cd02619">
    <property type="entry name" value="Peptidase_C1"/>
    <property type="match status" value="1"/>
</dbReference>
<reference evidence="1 2" key="1">
    <citation type="submission" date="2020-03" db="EMBL/GenBank/DDBJ databases">
        <authorList>
            <consortium name="Genoscope - CEA"/>
            <person name="William W."/>
        </authorList>
    </citation>
    <scope>NUCLEOTIDE SEQUENCE [LARGE SCALE GENOMIC DNA]</scope>
    <source>
        <strain evidence="2">DSM 16959</strain>
    </source>
</reference>
<evidence type="ECO:0000313" key="1">
    <source>
        <dbReference type="EMBL" id="CAB1367533.1"/>
    </source>
</evidence>
<dbReference type="EMBL" id="LR778301">
    <property type="protein sequence ID" value="CAB1367533.1"/>
    <property type="molecule type" value="Genomic_DNA"/>
</dbReference>
<dbReference type="InterPro" id="IPR038765">
    <property type="entry name" value="Papain-like_cys_pep_sf"/>
</dbReference>
<dbReference type="SUPFAM" id="SSF53474">
    <property type="entry name" value="alpha/beta-Hydrolases"/>
    <property type="match status" value="1"/>
</dbReference>
<accession>A0A6S6XTP4</accession>
<keyword evidence="2" id="KW-1185">Reference proteome</keyword>
<dbReference type="InterPro" id="IPR029058">
    <property type="entry name" value="AB_hydrolase_fold"/>
</dbReference>
<dbReference type="AlphaFoldDB" id="A0A6S6XTP4"/>
<sequence length="620" mass="67321">MTKASEPKSLPRRTVVPDSLDLRDRPYQPAIAVHPAPELLPALALPVLNQQQTSACTGFALANVVNFLQRRLVPAAPPASPYMLYSMARRYDEFPGASADTGSSLRGAMKGWYRHGVCREALWPRLTMPASASSAAADWWRDAATRPLGAYYRVDTRSITDMHVALNEVGILYASAVCHEGWDQGFGVPGAAGHHWSIPFREAAPDDGGHAFVIVGYTAEGFVIQNSWGEGWGSKGLALLSYADWSTHAMDCWVAQLGVATTQHQAIAAAVSLRSSQGKIALAGDTVLRDREISPFIIDMENNGVLSGSGRFRTQPGDVADLFNVHLAEARRLWGLQDHEPADIVLYAHGGLVGEDDAAATAATWIPALYEARIFPVFLMWETDFWSTVKNRLADLVSGQPRPTGGLGDQLKRFWNQRLEKLLAGPGTQMWGEMKQNADALSGTANSGGRLLYQAAQASSAFDARRDRLHLIGHSAGSIVHSHVVDRLCQRGWTFDSLNLMAPAVTVDLFSRTVVPRLKDGGVRRMHQFHLSDPVERVDPTCKAILGYSRSLLYLVSESFEHGTRTPVLGMEKYFSGAVAGLSNVQAWAAPGAESQSSTHGGFDDDPATRASVIKLIKSA</sequence>
<proteinExistence type="predicted"/>
<gene>
    <name evidence="1" type="ORF">DENOEST_0368</name>
</gene>
<dbReference type="Gene3D" id="3.90.70.10">
    <property type="entry name" value="Cysteine proteinases"/>
    <property type="match status" value="1"/>
</dbReference>
<dbReference type="SUPFAM" id="SSF54001">
    <property type="entry name" value="Cysteine proteinases"/>
    <property type="match status" value="1"/>
</dbReference>
<dbReference type="KEGG" id="doe:DENOEST_0368"/>